<feature type="compositionally biased region" description="Low complexity" evidence="1">
    <location>
        <begin position="1"/>
        <end position="33"/>
    </location>
</feature>
<evidence type="ECO:0000313" key="4">
    <source>
        <dbReference type="Proteomes" id="UP000613740"/>
    </source>
</evidence>
<feature type="compositionally biased region" description="Pro residues" evidence="1">
    <location>
        <begin position="207"/>
        <end position="217"/>
    </location>
</feature>
<dbReference type="Proteomes" id="UP000613740">
    <property type="component" value="Unassembled WGS sequence"/>
</dbReference>
<feature type="compositionally biased region" description="Low complexity" evidence="1">
    <location>
        <begin position="43"/>
        <end position="57"/>
    </location>
</feature>
<keyword evidence="2" id="KW-1133">Transmembrane helix</keyword>
<name>A0A835WX09_9CHLO</name>
<keyword evidence="4" id="KW-1185">Reference proteome</keyword>
<evidence type="ECO:0000256" key="1">
    <source>
        <dbReference type="SAM" id="MobiDB-lite"/>
    </source>
</evidence>
<feature type="region of interest" description="Disordered" evidence="1">
    <location>
        <begin position="1"/>
        <end position="57"/>
    </location>
</feature>
<feature type="region of interest" description="Disordered" evidence="1">
    <location>
        <begin position="204"/>
        <end position="241"/>
    </location>
</feature>
<organism evidence="3 4">
    <name type="scientific">Chlamydomonas schloesseri</name>
    <dbReference type="NCBI Taxonomy" id="2026947"/>
    <lineage>
        <taxon>Eukaryota</taxon>
        <taxon>Viridiplantae</taxon>
        <taxon>Chlorophyta</taxon>
        <taxon>core chlorophytes</taxon>
        <taxon>Chlorophyceae</taxon>
        <taxon>CS clade</taxon>
        <taxon>Chlamydomonadales</taxon>
        <taxon>Chlamydomonadaceae</taxon>
        <taxon>Chlamydomonas</taxon>
    </lineage>
</organism>
<gene>
    <name evidence="3" type="ORF">HYH02_002133</name>
</gene>
<keyword evidence="2" id="KW-0472">Membrane</keyword>
<evidence type="ECO:0000256" key="2">
    <source>
        <dbReference type="SAM" id="Phobius"/>
    </source>
</evidence>
<dbReference type="OrthoDB" id="545677at2759"/>
<sequence length="288" mass="29591">MARTASAAAGPPAAAAAVAAASGRPATAPDTAAGGNGAGGGSSNPPRRGSSNAGSSRRWLAVRQAAALTRKNVLMRLRQPGLLLGQLLTGVAMVGVVWLVDAAIRYSDAGFGGRGEERSPGAVPLGPVPLCTSSPFLKFGAPCYTFVYSPAGDPWVEALVTGVMSHNSPPIPAAQVAGFANASEVDAYLWGHPQTVLAALHFRRRPGMPPAPPPPPHGGNSSTPLPPPGPPPPEPDEDPLQHPRELSLVVQTNASGVFFKGKFQDPNSYVALPLQQLFSLVANGLRYN</sequence>
<proteinExistence type="predicted"/>
<dbReference type="EMBL" id="JAEHOD010000003">
    <property type="protein sequence ID" value="KAG2453930.1"/>
    <property type="molecule type" value="Genomic_DNA"/>
</dbReference>
<comment type="caution">
    <text evidence="3">The sequence shown here is derived from an EMBL/GenBank/DDBJ whole genome shotgun (WGS) entry which is preliminary data.</text>
</comment>
<dbReference type="AlphaFoldDB" id="A0A835WX09"/>
<feature type="compositionally biased region" description="Pro residues" evidence="1">
    <location>
        <begin position="224"/>
        <end position="233"/>
    </location>
</feature>
<feature type="transmembrane region" description="Helical" evidence="2">
    <location>
        <begin position="81"/>
        <end position="100"/>
    </location>
</feature>
<accession>A0A835WX09</accession>
<evidence type="ECO:0000313" key="3">
    <source>
        <dbReference type="EMBL" id="KAG2453930.1"/>
    </source>
</evidence>
<keyword evidence="2" id="KW-0812">Transmembrane</keyword>
<reference evidence="3" key="1">
    <citation type="journal article" date="2020" name="bioRxiv">
        <title>Comparative genomics of Chlamydomonas.</title>
        <authorList>
            <person name="Craig R.J."/>
            <person name="Hasan A.R."/>
            <person name="Ness R.W."/>
            <person name="Keightley P.D."/>
        </authorList>
    </citation>
    <scope>NUCLEOTIDE SEQUENCE</scope>
    <source>
        <strain evidence="3">CCAP 11/173</strain>
    </source>
</reference>
<protein>
    <submittedName>
        <fullName evidence="3">Uncharacterized protein</fullName>
    </submittedName>
</protein>